<sequence>MNRESIQQAAHRLHKEIWDNQERLWPNRHLTPFQMLAPEVAAHILGLDYQLLPNLGSPLFGREGERFKAAGLMNRSIRRIAVSTEFPMNVIRFTGAHEVGHFVLHEDEVMHRDKPLDGSARGQSRPPKEREADYFAACFLIPARLLLDAFAAQFQMKGPFPFTDTTCYHLNPSDPWSLLNAERDSLDREISLARCARFNNRNLIPLSVQFGVSDIAMAIRIRELQLVRWP</sequence>
<proteinExistence type="predicted"/>
<protein>
    <submittedName>
        <fullName evidence="2">Methenyltetrahydrofolate cyclohydrolase</fullName>
    </submittedName>
</protein>
<dbReference type="Proteomes" id="UP000238045">
    <property type="component" value="Unassembled WGS sequence"/>
</dbReference>
<dbReference type="AlphaFoldDB" id="A0A2S9EV21"/>
<evidence type="ECO:0000313" key="3">
    <source>
        <dbReference type="Proteomes" id="UP000238045"/>
    </source>
</evidence>
<accession>A0A2S9EV21</accession>
<evidence type="ECO:0000313" key="2">
    <source>
        <dbReference type="EMBL" id="PRC19781.1"/>
    </source>
</evidence>
<dbReference type="PANTHER" id="PTHR43236">
    <property type="entry name" value="ANTITOXIN HIGA1"/>
    <property type="match status" value="1"/>
</dbReference>
<feature type="domain" description="IrrE N-terminal-like" evidence="1">
    <location>
        <begin position="77"/>
        <end position="155"/>
    </location>
</feature>
<keyword evidence="3" id="KW-1185">Reference proteome</keyword>
<dbReference type="PANTHER" id="PTHR43236:SF1">
    <property type="entry name" value="BLL7220 PROTEIN"/>
    <property type="match status" value="1"/>
</dbReference>
<dbReference type="EMBL" id="PCQL01000008">
    <property type="protein sequence ID" value="PRC19781.1"/>
    <property type="molecule type" value="Genomic_DNA"/>
</dbReference>
<keyword evidence="2" id="KW-0378">Hydrolase</keyword>
<comment type="caution">
    <text evidence="2">The sequence shown here is derived from an EMBL/GenBank/DDBJ whole genome shotgun (WGS) entry which is preliminary data.</text>
</comment>
<evidence type="ECO:0000259" key="1">
    <source>
        <dbReference type="Pfam" id="PF06114"/>
    </source>
</evidence>
<dbReference type="InterPro" id="IPR052345">
    <property type="entry name" value="Rad_response_metalloprotease"/>
</dbReference>
<dbReference type="RefSeq" id="WP_105696642.1">
    <property type="nucleotide sequence ID" value="NZ_CP159260.1"/>
</dbReference>
<organism evidence="2 3">
    <name type="scientific">Pseudomonas poae</name>
    <dbReference type="NCBI Taxonomy" id="200451"/>
    <lineage>
        <taxon>Bacteria</taxon>
        <taxon>Pseudomonadati</taxon>
        <taxon>Pseudomonadota</taxon>
        <taxon>Gammaproteobacteria</taxon>
        <taxon>Pseudomonadales</taxon>
        <taxon>Pseudomonadaceae</taxon>
        <taxon>Pseudomonas</taxon>
    </lineage>
</organism>
<name>A0A2S9EV21_9PSED</name>
<dbReference type="InterPro" id="IPR010359">
    <property type="entry name" value="IrrE_HExxH"/>
</dbReference>
<dbReference type="Pfam" id="PF06114">
    <property type="entry name" value="Peptidase_M78"/>
    <property type="match status" value="1"/>
</dbReference>
<gene>
    <name evidence="2" type="ORF">CQZ99_10165</name>
</gene>
<reference evidence="2 3" key="1">
    <citation type="submission" date="2017-09" db="EMBL/GenBank/DDBJ databases">
        <title>Genomic, metabolic, and phenotypic characteristics of bacterial isolates from the natural microbiome of the model nematode Caenorhabditis elegans.</title>
        <authorList>
            <person name="Zimmermann J."/>
            <person name="Obeng N."/>
            <person name="Yang W."/>
            <person name="Obeng O."/>
            <person name="Kissoyan K."/>
            <person name="Pees B."/>
            <person name="Dirksen P."/>
            <person name="Hoppner M."/>
            <person name="Franke A."/>
            <person name="Rosenstiel P."/>
            <person name="Leippe M."/>
            <person name="Dierking K."/>
            <person name="Kaleta C."/>
            <person name="Schulenburg H."/>
        </authorList>
    </citation>
    <scope>NUCLEOTIDE SEQUENCE [LARGE SCALE GENOMIC DNA]</scope>
    <source>
        <strain evidence="2 3">MYb117</strain>
    </source>
</reference>
<dbReference type="Gene3D" id="1.10.10.2910">
    <property type="match status" value="1"/>
</dbReference>
<dbReference type="GO" id="GO:0016787">
    <property type="term" value="F:hydrolase activity"/>
    <property type="evidence" value="ECO:0007669"/>
    <property type="project" value="UniProtKB-KW"/>
</dbReference>